<feature type="compositionally biased region" description="Polar residues" evidence="1">
    <location>
        <begin position="63"/>
        <end position="85"/>
    </location>
</feature>
<name>A0A0P7AWL6_9HYPO</name>
<sequence length="258" mass="27778">MSVQNKRIQDVAQAPSETQFNMWRPQLEMPSLSAPSRLRQAWNSSEVASVNSDDDDDDDNSSRKSIASLSATSNASDDSKSSQPPIGTLPAQAAAPRTGLSEAFRQSAVYQTPVPRRADTAMPPPPLPLPPHARPGYKRPRTPRCIPRGPAQQQATYGHLIGHVPNSMLPPQGIPRGPLAPTGPRGFAARLPFSGAPIAVNPLTPTAAHMPQLSFTPMRGLKRQNEGPELRANVPAHKARVTRLDPTSPVWVPGGNRF</sequence>
<dbReference type="Proteomes" id="UP000050424">
    <property type="component" value="Unassembled WGS sequence"/>
</dbReference>
<dbReference type="EMBL" id="LKCW01000153">
    <property type="protein sequence ID" value="KPM37811.1"/>
    <property type="molecule type" value="Genomic_DNA"/>
</dbReference>
<evidence type="ECO:0000256" key="1">
    <source>
        <dbReference type="SAM" id="MobiDB-lite"/>
    </source>
</evidence>
<proteinExistence type="predicted"/>
<organism evidence="2 3">
    <name type="scientific">Neonectria ditissima</name>
    <dbReference type="NCBI Taxonomy" id="78410"/>
    <lineage>
        <taxon>Eukaryota</taxon>
        <taxon>Fungi</taxon>
        <taxon>Dikarya</taxon>
        <taxon>Ascomycota</taxon>
        <taxon>Pezizomycotina</taxon>
        <taxon>Sordariomycetes</taxon>
        <taxon>Hypocreomycetidae</taxon>
        <taxon>Hypocreales</taxon>
        <taxon>Nectriaceae</taxon>
        <taxon>Neonectria</taxon>
    </lineage>
</organism>
<evidence type="ECO:0000313" key="3">
    <source>
        <dbReference type="Proteomes" id="UP000050424"/>
    </source>
</evidence>
<gene>
    <name evidence="2" type="ORF">AK830_g8762</name>
</gene>
<feature type="region of interest" description="Disordered" evidence="1">
    <location>
        <begin position="1"/>
        <end position="97"/>
    </location>
</feature>
<reference evidence="2 3" key="1">
    <citation type="submission" date="2015-09" db="EMBL/GenBank/DDBJ databases">
        <title>Draft genome of a European isolate of the apple canker pathogen Neonectria ditissima.</title>
        <authorList>
            <person name="Gomez-Cortecero A."/>
            <person name="Harrison R.J."/>
            <person name="Armitage A.D."/>
        </authorList>
    </citation>
    <scope>NUCLEOTIDE SEQUENCE [LARGE SCALE GENOMIC DNA]</scope>
    <source>
        <strain evidence="2 3">R09/05</strain>
    </source>
</reference>
<evidence type="ECO:0000313" key="2">
    <source>
        <dbReference type="EMBL" id="KPM37811.1"/>
    </source>
</evidence>
<keyword evidence="3" id="KW-1185">Reference proteome</keyword>
<accession>A0A0P7AWL6</accession>
<protein>
    <submittedName>
        <fullName evidence="2">Uncharacterized protein</fullName>
    </submittedName>
</protein>
<dbReference type="AlphaFoldDB" id="A0A0P7AWL6"/>
<feature type="region of interest" description="Disordered" evidence="1">
    <location>
        <begin position="115"/>
        <end position="146"/>
    </location>
</feature>
<comment type="caution">
    <text evidence="2">The sequence shown here is derived from an EMBL/GenBank/DDBJ whole genome shotgun (WGS) entry which is preliminary data.</text>
</comment>
<feature type="compositionally biased region" description="Pro residues" evidence="1">
    <location>
        <begin position="122"/>
        <end position="133"/>
    </location>
</feature>